<dbReference type="EMBL" id="AWQS01000012">
    <property type="protein sequence ID" value="EWT07442.1"/>
    <property type="molecule type" value="Genomic_DNA"/>
</dbReference>
<name>W9GQU2_9MICO</name>
<evidence type="ECO:0000313" key="2">
    <source>
        <dbReference type="Proteomes" id="UP000019494"/>
    </source>
</evidence>
<dbReference type="Pfam" id="PF19686">
    <property type="entry name" value="DUF6188"/>
    <property type="match status" value="1"/>
</dbReference>
<reference evidence="2" key="1">
    <citation type="submission" date="2013-08" db="EMBL/GenBank/DDBJ databases">
        <title>Intrasporangium oryzae NRRL B-24470.</title>
        <authorList>
            <person name="Liu H."/>
            <person name="Wang G."/>
        </authorList>
    </citation>
    <scope>NUCLEOTIDE SEQUENCE [LARGE SCALE GENOMIC DNA]</scope>
    <source>
        <strain evidence="2">Q5-1</strain>
    </source>
</reference>
<dbReference type="AlphaFoldDB" id="W9GQU2"/>
<proteinExistence type="predicted"/>
<dbReference type="InterPro" id="IPR046179">
    <property type="entry name" value="DUF6188"/>
</dbReference>
<gene>
    <name evidence="1" type="ORF">N864_07330</name>
</gene>
<evidence type="ECO:0000313" key="1">
    <source>
        <dbReference type="EMBL" id="EWT07442.1"/>
    </source>
</evidence>
<keyword evidence="2" id="KW-1185">Reference proteome</keyword>
<comment type="caution">
    <text evidence="1">The sequence shown here is derived from an EMBL/GenBank/DDBJ whole genome shotgun (WGS) entry which is preliminary data.</text>
</comment>
<accession>W9GQU2</accession>
<protein>
    <submittedName>
        <fullName evidence="1">Uncharacterized protein</fullName>
    </submittedName>
</protein>
<sequence>MGTMIPDFRGHTIFTVRMDFRVLLYTEENWEFQLSGDTYLTNPRVGTVLIEGQEELTEDVPPELKRLIGQQISSVLVSAAGDLAINIGDTQLSVRADPNYEAWELGGPKGVIILCGPGGELTTWGPRV</sequence>
<organism evidence="1 2">
    <name type="scientific">Intrasporangium chromatireducens Q5-1</name>
    <dbReference type="NCBI Taxonomy" id="584657"/>
    <lineage>
        <taxon>Bacteria</taxon>
        <taxon>Bacillati</taxon>
        <taxon>Actinomycetota</taxon>
        <taxon>Actinomycetes</taxon>
        <taxon>Micrococcales</taxon>
        <taxon>Intrasporangiaceae</taxon>
        <taxon>Intrasporangium</taxon>
    </lineage>
</organism>
<dbReference type="Proteomes" id="UP000019494">
    <property type="component" value="Unassembled WGS sequence"/>
</dbReference>